<feature type="transmembrane region" description="Helical" evidence="1">
    <location>
        <begin position="94"/>
        <end position="111"/>
    </location>
</feature>
<proteinExistence type="predicted"/>
<dbReference type="EMBL" id="JAHOEI010000064">
    <property type="protein sequence ID" value="MBV3388661.1"/>
    <property type="molecule type" value="Genomic_DNA"/>
</dbReference>
<dbReference type="Proteomes" id="UP001196765">
    <property type="component" value="Unassembled WGS sequence"/>
</dbReference>
<keyword evidence="1" id="KW-0812">Transmembrane</keyword>
<keyword evidence="1" id="KW-1133">Transmembrane helix</keyword>
<feature type="transmembrane region" description="Helical" evidence="1">
    <location>
        <begin position="184"/>
        <end position="202"/>
    </location>
</feature>
<evidence type="ECO:0000313" key="3">
    <source>
        <dbReference type="Proteomes" id="UP001196765"/>
    </source>
</evidence>
<feature type="transmembrane region" description="Helical" evidence="1">
    <location>
        <begin position="377"/>
        <end position="409"/>
    </location>
</feature>
<dbReference type="AlphaFoldDB" id="A0AAW4N5Z6"/>
<dbReference type="RefSeq" id="WP_217752537.1">
    <property type="nucleotide sequence ID" value="NZ_JAHOEI010000064.1"/>
</dbReference>
<feature type="transmembrane region" description="Helical" evidence="1">
    <location>
        <begin position="5"/>
        <end position="22"/>
    </location>
</feature>
<organism evidence="2 3">
    <name type="scientific">Segatella copri</name>
    <dbReference type="NCBI Taxonomy" id="165179"/>
    <lineage>
        <taxon>Bacteria</taxon>
        <taxon>Pseudomonadati</taxon>
        <taxon>Bacteroidota</taxon>
        <taxon>Bacteroidia</taxon>
        <taxon>Bacteroidales</taxon>
        <taxon>Prevotellaceae</taxon>
        <taxon>Segatella</taxon>
    </lineage>
</organism>
<name>A0AAW4N5Z6_9BACT</name>
<feature type="transmembrane region" description="Helical" evidence="1">
    <location>
        <begin position="209"/>
        <end position="227"/>
    </location>
</feature>
<evidence type="ECO:0000313" key="2">
    <source>
        <dbReference type="EMBL" id="MBV3388661.1"/>
    </source>
</evidence>
<comment type="caution">
    <text evidence="2">The sequence shown here is derived from an EMBL/GenBank/DDBJ whole genome shotgun (WGS) entry which is preliminary data.</text>
</comment>
<dbReference type="InterPro" id="IPR051533">
    <property type="entry name" value="WaaL-like"/>
</dbReference>
<sequence length="422" mass="49174">MKKIILDFLIAIESILIIWFPFINSGSGRPLCLIGIYIIFIFLLFSKENLKNFKTDIKKNLFCRSYLLYIIWILICSLGAYITSSHFFFDYKDYNTLIMYLIYAYSFCVIFKNIGTRNIIRKTLLFCAITLSLYSIYSYFTHTNIYTDFFSFFMNEEVAEGQFRDYTAERGISFRVYGNLNNPVFFSIELMMLLGFCCYEYIKNLGNKRYGIFLVFVICFLLISIMFTGSKSGLIPSFALLILTFYRVLGLKKILFYATCYFVVFSILMPTISSILDVDLNRFFVALNPFAENVAGSTAGHRENQFAYLFKFMDDDFLFGNGYGWARHYTNINGIHPILHTFESLVMSSYVDGGLMGLCFIYPMFMIKNLKASKSYAYRLFCCAYFFTMIVTGIGCFLEFILISSYLYIDTDNKYIKLLKSK</sequence>
<feature type="transmembrane region" description="Helical" evidence="1">
    <location>
        <begin position="28"/>
        <end position="45"/>
    </location>
</feature>
<feature type="transmembrane region" description="Helical" evidence="1">
    <location>
        <begin position="233"/>
        <end position="249"/>
    </location>
</feature>
<evidence type="ECO:0000256" key="1">
    <source>
        <dbReference type="SAM" id="Phobius"/>
    </source>
</evidence>
<feature type="transmembrane region" description="Helical" evidence="1">
    <location>
        <begin position="345"/>
        <end position="365"/>
    </location>
</feature>
<feature type="transmembrane region" description="Helical" evidence="1">
    <location>
        <begin position="66"/>
        <end position="88"/>
    </location>
</feature>
<keyword evidence="1" id="KW-0472">Membrane</keyword>
<dbReference type="PANTHER" id="PTHR37422">
    <property type="entry name" value="TEICHURONIC ACID BIOSYNTHESIS PROTEIN TUAE"/>
    <property type="match status" value="1"/>
</dbReference>
<feature type="transmembrane region" description="Helical" evidence="1">
    <location>
        <begin position="123"/>
        <end position="140"/>
    </location>
</feature>
<feature type="transmembrane region" description="Helical" evidence="1">
    <location>
        <begin position="254"/>
        <end position="276"/>
    </location>
</feature>
<dbReference type="PANTHER" id="PTHR37422:SF13">
    <property type="entry name" value="LIPOPOLYSACCHARIDE BIOSYNTHESIS PROTEIN PA4999-RELATED"/>
    <property type="match status" value="1"/>
</dbReference>
<protein>
    <submittedName>
        <fullName evidence="2">Uncharacterized protein</fullName>
    </submittedName>
</protein>
<gene>
    <name evidence="2" type="ORF">KSW82_13040</name>
</gene>
<accession>A0AAW4N5Z6</accession>
<reference evidence="2" key="1">
    <citation type="submission" date="2021-06" db="EMBL/GenBank/DDBJ databases">
        <title>Collection of gut derived symbiotic bacterial strains cultured from healthy donors.</title>
        <authorList>
            <person name="Lin H."/>
            <person name="Littmann E."/>
            <person name="Pamer E.G."/>
        </authorList>
    </citation>
    <scope>NUCLEOTIDE SEQUENCE</scope>
    <source>
        <strain evidence="2">MSK.21.74</strain>
    </source>
</reference>